<dbReference type="GO" id="GO:0003723">
    <property type="term" value="F:RNA binding"/>
    <property type="evidence" value="ECO:0007669"/>
    <property type="project" value="UniProtKB-KW"/>
</dbReference>
<dbReference type="GO" id="GO:0005634">
    <property type="term" value="C:nucleus"/>
    <property type="evidence" value="ECO:0007669"/>
    <property type="project" value="UniProtKB-SubCell"/>
</dbReference>
<sequence length="461" mass="52300">MANSSQGTKRKEPMKEPTPPPASPPRKRKRPMAKGIPQAQIQKVQQKEEERIQATQATQAANGDSTAGYVKQWYNSVPERGRDWRKTDSEIKGLRSYNNWVKSVLIIKHAPKERGFKVLDIGCGKGGDLIKWQHQRPALYVGLDPAEISIGNARDRYHDMKRKNRRGPPIFDAEFAVKDCFGSALDDIPIIKEVGYDRNNDPRWGGGGFDIVSMMFCLHYAFENEERARQMLKNVAASLKKGGMFIGTIPNSHVLSRKVEEFHKRNAPSNPETAANEKPVDDDDGDMPTFASDNEEDWDPEKTLDDPKPAEQPAPIAAAATEPNGSSTPKTTLPPSAKEEEKVRLSFGNSIYKVDFLTDTPADGVFRPPFGWRYFYKLAEAVEAPEYVVPWEAFRALAEDYNLELEYRKDFREVWAEEKDHRDFGPLSERMNVKSRNGNLLVSDEEMEACSFYHAFCFYKV</sequence>
<feature type="site" description="mRNA cap binding" evidence="16">
    <location>
        <position position="131"/>
    </location>
</feature>
<evidence type="ECO:0000313" key="20">
    <source>
        <dbReference type="Proteomes" id="UP000316270"/>
    </source>
</evidence>
<dbReference type="PANTHER" id="PTHR12189">
    <property type="entry name" value="MRNA GUANINE-7- METHYLTRANSFERASE"/>
    <property type="match status" value="1"/>
</dbReference>
<feature type="compositionally biased region" description="Basic and acidic residues" evidence="17">
    <location>
        <begin position="300"/>
        <end position="309"/>
    </location>
</feature>
<evidence type="ECO:0000313" key="19">
    <source>
        <dbReference type="EMBL" id="QDS72122.1"/>
    </source>
</evidence>
<evidence type="ECO:0000256" key="13">
    <source>
        <dbReference type="ARBA" id="ARBA00044712"/>
    </source>
</evidence>
<dbReference type="PROSITE" id="PS51562">
    <property type="entry name" value="RNA_CAP0_MT"/>
    <property type="match status" value="1"/>
</dbReference>
<feature type="region of interest" description="Disordered" evidence="17">
    <location>
        <begin position="1"/>
        <end position="51"/>
    </location>
</feature>
<keyword evidence="10 15" id="KW-0539">Nucleus</keyword>
<dbReference type="EC" id="2.1.1.56" evidence="3 15"/>
<evidence type="ECO:0000256" key="1">
    <source>
        <dbReference type="ARBA" id="ARBA00003378"/>
    </source>
</evidence>
<evidence type="ECO:0000256" key="7">
    <source>
        <dbReference type="ARBA" id="ARBA00022691"/>
    </source>
</evidence>
<comment type="function">
    <text evidence="1">Responsible for methylating the 5'-cap structure of mRNAs.</text>
</comment>
<accession>A0A517L915</accession>
<dbReference type="InterPro" id="IPR004971">
    <property type="entry name" value="mRNA_G-N7_MeTrfase_dom"/>
</dbReference>
<evidence type="ECO:0000256" key="6">
    <source>
        <dbReference type="ARBA" id="ARBA00022679"/>
    </source>
</evidence>
<name>A0A517L915_9PEZI</name>
<dbReference type="Gene3D" id="3.40.50.150">
    <property type="entry name" value="Vaccinia Virus protein VP39"/>
    <property type="match status" value="1"/>
</dbReference>
<keyword evidence="5 15" id="KW-0507">mRNA processing</keyword>
<comment type="catalytic activity">
    <reaction evidence="13">
        <text>a 5'-end (5'-triphosphoguanosine)-ribonucleoside in mRNA + S-adenosyl-L-methionine = a 5'-end (N(7)-methyl 5'-triphosphoguanosine)-ribonucleoside in mRNA + S-adenosyl-L-homocysteine</text>
        <dbReference type="Rhea" id="RHEA:67008"/>
        <dbReference type="Rhea" id="RHEA-COMP:17166"/>
        <dbReference type="Rhea" id="RHEA-COMP:17167"/>
        <dbReference type="ChEBI" id="CHEBI:57856"/>
        <dbReference type="ChEBI" id="CHEBI:59789"/>
        <dbReference type="ChEBI" id="CHEBI:156461"/>
        <dbReference type="ChEBI" id="CHEBI:167617"/>
        <dbReference type="EC" id="2.1.1.56"/>
    </reaction>
</comment>
<evidence type="ECO:0000256" key="14">
    <source>
        <dbReference type="ARBA" id="ARBA00049739"/>
    </source>
</evidence>
<feature type="compositionally biased region" description="Low complexity" evidence="17">
    <location>
        <begin position="311"/>
        <end position="323"/>
    </location>
</feature>
<dbReference type="SUPFAM" id="SSF53335">
    <property type="entry name" value="S-adenosyl-L-methionine-dependent methyltransferases"/>
    <property type="match status" value="1"/>
</dbReference>
<feature type="domain" description="MRNA cap 0 methyltransferase" evidence="18">
    <location>
        <begin position="89"/>
        <end position="461"/>
    </location>
</feature>
<evidence type="ECO:0000256" key="17">
    <source>
        <dbReference type="SAM" id="MobiDB-lite"/>
    </source>
</evidence>
<keyword evidence="7 15" id="KW-0949">S-adenosyl-L-methionine</keyword>
<evidence type="ECO:0000256" key="16">
    <source>
        <dbReference type="PIRSR" id="PIRSR028762-2"/>
    </source>
</evidence>
<organism evidence="19 20">
    <name type="scientific">Venturia effusa</name>
    <dbReference type="NCBI Taxonomy" id="50376"/>
    <lineage>
        <taxon>Eukaryota</taxon>
        <taxon>Fungi</taxon>
        <taxon>Dikarya</taxon>
        <taxon>Ascomycota</taxon>
        <taxon>Pezizomycotina</taxon>
        <taxon>Dothideomycetes</taxon>
        <taxon>Pleosporomycetidae</taxon>
        <taxon>Venturiales</taxon>
        <taxon>Venturiaceae</taxon>
        <taxon>Venturia</taxon>
    </lineage>
</organism>
<keyword evidence="4 15" id="KW-0489">Methyltransferase</keyword>
<dbReference type="PIRSF" id="PIRSF028762">
    <property type="entry name" value="ABD1"/>
    <property type="match status" value="1"/>
</dbReference>
<dbReference type="PANTHER" id="PTHR12189:SF2">
    <property type="entry name" value="MRNA CAP GUANINE-N7 METHYLTRANSFERASE"/>
    <property type="match status" value="1"/>
</dbReference>
<keyword evidence="8 15" id="KW-0694">RNA-binding</keyword>
<dbReference type="EMBL" id="CP042191">
    <property type="protein sequence ID" value="QDS72122.1"/>
    <property type="molecule type" value="Genomic_DNA"/>
</dbReference>
<dbReference type="CDD" id="cd02440">
    <property type="entry name" value="AdoMet_MTases"/>
    <property type="match status" value="1"/>
</dbReference>
<evidence type="ECO:0000256" key="15">
    <source>
        <dbReference type="PIRNR" id="PIRNR028762"/>
    </source>
</evidence>
<dbReference type="OrthoDB" id="10248867at2759"/>
<evidence type="ECO:0000256" key="11">
    <source>
        <dbReference type="ARBA" id="ARBA00032772"/>
    </source>
</evidence>
<dbReference type="InterPro" id="IPR039753">
    <property type="entry name" value="RG7MT1"/>
</dbReference>
<dbReference type="Pfam" id="PF03291">
    <property type="entry name" value="mRNA_G-N7_MeTrfase"/>
    <property type="match status" value="2"/>
</dbReference>
<evidence type="ECO:0000256" key="12">
    <source>
        <dbReference type="ARBA" id="ARBA00033387"/>
    </source>
</evidence>
<feature type="site" description="mRNA cap binding" evidence="16">
    <location>
        <position position="219"/>
    </location>
</feature>
<feature type="site" description="mRNA cap binding" evidence="16">
    <location>
        <position position="453"/>
    </location>
</feature>
<evidence type="ECO:0000256" key="2">
    <source>
        <dbReference type="ARBA" id="ARBA00004123"/>
    </source>
</evidence>
<evidence type="ECO:0000256" key="10">
    <source>
        <dbReference type="ARBA" id="ARBA00023242"/>
    </source>
</evidence>
<feature type="region of interest" description="Disordered" evidence="17">
    <location>
        <begin position="263"/>
        <end position="340"/>
    </location>
</feature>
<protein>
    <recommendedName>
        <fullName evidence="14 15">mRNA cap guanine-N(7) methyltransferase</fullName>
        <ecNumber evidence="3 15">2.1.1.56</ecNumber>
    </recommendedName>
    <alternativeName>
        <fullName evidence="11 15">mRNA (guanine-N(7))-methyltransferase</fullName>
    </alternativeName>
    <alternativeName>
        <fullName evidence="12 15">mRNA cap methyltransferase</fullName>
    </alternativeName>
</protein>
<gene>
    <name evidence="19" type="ORF">FKW77_003821</name>
</gene>
<keyword evidence="6 15" id="KW-0808">Transferase</keyword>
<feature type="binding site" evidence="16">
    <location>
        <begin position="98"/>
        <end position="99"/>
    </location>
    <ligand>
        <name>mRNA</name>
        <dbReference type="ChEBI" id="CHEBI:33699"/>
    </ligand>
</feature>
<keyword evidence="20" id="KW-1185">Reference proteome</keyword>
<dbReference type="InterPro" id="IPR029063">
    <property type="entry name" value="SAM-dependent_MTases_sf"/>
</dbReference>
<feature type="site" description="mRNA cap binding" evidence="16">
    <location>
        <position position="386"/>
    </location>
</feature>
<dbReference type="AlphaFoldDB" id="A0A517L915"/>
<dbReference type="InterPro" id="IPR016899">
    <property type="entry name" value="mRNA_G-N7_MeTrfase_euk"/>
</dbReference>
<reference evidence="19 20" key="1">
    <citation type="submission" date="2019-07" db="EMBL/GenBank/DDBJ databases">
        <title>Finished genome of Venturia effusa.</title>
        <authorList>
            <person name="Young C.A."/>
            <person name="Cox M.P."/>
            <person name="Ganley A.R.D."/>
            <person name="David W.J."/>
        </authorList>
    </citation>
    <scope>NUCLEOTIDE SEQUENCE [LARGE SCALE GENOMIC DNA]</scope>
    <source>
        <strain evidence="20">albino</strain>
    </source>
</reference>
<evidence type="ECO:0000256" key="4">
    <source>
        <dbReference type="ARBA" id="ARBA00022603"/>
    </source>
</evidence>
<feature type="site" description="mRNA cap binding" evidence="16">
    <location>
        <position position="156"/>
    </location>
</feature>
<feature type="site" description="mRNA cap binding" evidence="16">
    <location>
        <position position="125"/>
    </location>
</feature>
<proteinExistence type="inferred from homology"/>
<evidence type="ECO:0000259" key="18">
    <source>
        <dbReference type="PROSITE" id="PS51562"/>
    </source>
</evidence>
<comment type="similarity">
    <text evidence="15">Belongs to the class I-like SAM-binding methyltransferase superfamily. mRNA cap 0 methyltransferase family.</text>
</comment>
<evidence type="ECO:0000256" key="3">
    <source>
        <dbReference type="ARBA" id="ARBA00011926"/>
    </source>
</evidence>
<dbReference type="GO" id="GO:0004482">
    <property type="term" value="F:mRNA 5'-cap (guanine-N7-)-methyltransferase activity"/>
    <property type="evidence" value="ECO:0007669"/>
    <property type="project" value="UniProtKB-EC"/>
</dbReference>
<evidence type="ECO:0000256" key="9">
    <source>
        <dbReference type="ARBA" id="ARBA00023042"/>
    </source>
</evidence>
<evidence type="ECO:0000256" key="5">
    <source>
        <dbReference type="ARBA" id="ARBA00022664"/>
    </source>
</evidence>
<feature type="compositionally biased region" description="Polar residues" evidence="17">
    <location>
        <begin position="324"/>
        <end position="334"/>
    </location>
</feature>
<keyword evidence="9 15" id="KW-0506">mRNA capping</keyword>
<dbReference type="STRING" id="50376.A0A517L915"/>
<dbReference type="Proteomes" id="UP000316270">
    <property type="component" value="Chromosome 7"/>
</dbReference>
<comment type="subcellular location">
    <subcellularLocation>
        <location evidence="2 15">Nucleus</location>
    </subcellularLocation>
</comment>
<evidence type="ECO:0000256" key="8">
    <source>
        <dbReference type="ARBA" id="ARBA00022884"/>
    </source>
</evidence>